<proteinExistence type="predicted"/>
<reference evidence="10 11" key="1">
    <citation type="journal article" date="2023" name="IMA Fungus">
        <title>Comparative genomic study of the Penicillium genus elucidates a diverse pangenome and 15 lateral gene transfer events.</title>
        <authorList>
            <person name="Petersen C."/>
            <person name="Sorensen T."/>
            <person name="Nielsen M.R."/>
            <person name="Sondergaard T.E."/>
            <person name="Sorensen J.L."/>
            <person name="Fitzpatrick D.A."/>
            <person name="Frisvad J.C."/>
            <person name="Nielsen K.L."/>
        </authorList>
    </citation>
    <scope>NUCLEOTIDE SEQUENCE [LARGE SCALE GENOMIC DNA]</scope>
    <source>
        <strain evidence="10 11">IBT 35679</strain>
    </source>
</reference>
<dbReference type="Proteomes" id="UP001220324">
    <property type="component" value="Unassembled WGS sequence"/>
</dbReference>
<dbReference type="PANTHER" id="PTHR47782:SF12">
    <property type="entry name" value="ZN(II)2CYS6 TRANSCRIPTION FACTOR (EUROFUNG)"/>
    <property type="match status" value="1"/>
</dbReference>
<gene>
    <name evidence="10" type="ORF">N7494_010688</name>
</gene>
<dbReference type="SMART" id="SM00066">
    <property type="entry name" value="GAL4"/>
    <property type="match status" value="1"/>
</dbReference>
<organism evidence="10 11">
    <name type="scientific">Penicillium frequentans</name>
    <dbReference type="NCBI Taxonomy" id="3151616"/>
    <lineage>
        <taxon>Eukaryota</taxon>
        <taxon>Fungi</taxon>
        <taxon>Dikarya</taxon>
        <taxon>Ascomycota</taxon>
        <taxon>Pezizomycotina</taxon>
        <taxon>Eurotiomycetes</taxon>
        <taxon>Eurotiomycetidae</taxon>
        <taxon>Eurotiales</taxon>
        <taxon>Aspergillaceae</taxon>
        <taxon>Penicillium</taxon>
    </lineage>
</organism>
<keyword evidence="5" id="KW-0238">DNA-binding</keyword>
<keyword evidence="11" id="KW-1185">Reference proteome</keyword>
<keyword evidence="3" id="KW-0862">Zinc</keyword>
<evidence type="ECO:0000256" key="4">
    <source>
        <dbReference type="ARBA" id="ARBA00023015"/>
    </source>
</evidence>
<dbReference type="GO" id="GO:0000981">
    <property type="term" value="F:DNA-binding transcription factor activity, RNA polymerase II-specific"/>
    <property type="evidence" value="ECO:0007669"/>
    <property type="project" value="InterPro"/>
</dbReference>
<evidence type="ECO:0000256" key="2">
    <source>
        <dbReference type="ARBA" id="ARBA00022723"/>
    </source>
</evidence>
<dbReference type="PANTHER" id="PTHR47782">
    <property type="entry name" value="ZN(II)2CYS6 TRANSCRIPTION FACTOR (EUROFUNG)-RELATED"/>
    <property type="match status" value="1"/>
</dbReference>
<dbReference type="CDD" id="cd00067">
    <property type="entry name" value="GAL4"/>
    <property type="match status" value="1"/>
</dbReference>
<evidence type="ECO:0000256" key="5">
    <source>
        <dbReference type="ARBA" id="ARBA00023125"/>
    </source>
</evidence>
<dbReference type="InterPro" id="IPR036864">
    <property type="entry name" value="Zn2-C6_fun-type_DNA-bd_sf"/>
</dbReference>
<keyword evidence="4" id="KW-0805">Transcription regulation</keyword>
<accession>A0AAD6CI92</accession>
<evidence type="ECO:0000313" key="10">
    <source>
        <dbReference type="EMBL" id="KAJ5524038.1"/>
    </source>
</evidence>
<comment type="subcellular location">
    <subcellularLocation>
        <location evidence="1">Nucleus</location>
    </subcellularLocation>
</comment>
<dbReference type="GO" id="GO:0005634">
    <property type="term" value="C:nucleus"/>
    <property type="evidence" value="ECO:0007669"/>
    <property type="project" value="UniProtKB-SubCell"/>
</dbReference>
<keyword evidence="2" id="KW-0479">Metal-binding</keyword>
<keyword evidence="7" id="KW-0539">Nucleus</keyword>
<dbReference type="Pfam" id="PF00172">
    <property type="entry name" value="Zn_clus"/>
    <property type="match status" value="1"/>
</dbReference>
<dbReference type="InterPro" id="IPR001138">
    <property type="entry name" value="Zn2Cys6_DnaBD"/>
</dbReference>
<evidence type="ECO:0000256" key="1">
    <source>
        <dbReference type="ARBA" id="ARBA00004123"/>
    </source>
</evidence>
<dbReference type="AlphaFoldDB" id="A0AAD6CI92"/>
<dbReference type="Pfam" id="PF04082">
    <property type="entry name" value="Fungal_trans"/>
    <property type="match status" value="1"/>
</dbReference>
<dbReference type="GO" id="GO:0008270">
    <property type="term" value="F:zinc ion binding"/>
    <property type="evidence" value="ECO:0007669"/>
    <property type="project" value="InterPro"/>
</dbReference>
<dbReference type="CDD" id="cd12148">
    <property type="entry name" value="fungal_TF_MHR"/>
    <property type="match status" value="1"/>
</dbReference>
<evidence type="ECO:0000259" key="9">
    <source>
        <dbReference type="PROSITE" id="PS50048"/>
    </source>
</evidence>
<dbReference type="PROSITE" id="PS00463">
    <property type="entry name" value="ZN2_CY6_FUNGAL_1"/>
    <property type="match status" value="1"/>
</dbReference>
<dbReference type="GO" id="GO:0045944">
    <property type="term" value="P:positive regulation of transcription by RNA polymerase II"/>
    <property type="evidence" value="ECO:0007669"/>
    <property type="project" value="TreeGrafter"/>
</dbReference>
<dbReference type="InterPro" id="IPR052202">
    <property type="entry name" value="Yeast_MetPath_Reg"/>
</dbReference>
<evidence type="ECO:0000313" key="11">
    <source>
        <dbReference type="Proteomes" id="UP001220324"/>
    </source>
</evidence>
<dbReference type="InterPro" id="IPR007219">
    <property type="entry name" value="XnlR_reg_dom"/>
</dbReference>
<dbReference type="PROSITE" id="PS50048">
    <property type="entry name" value="ZN2_CY6_FUNGAL_2"/>
    <property type="match status" value="1"/>
</dbReference>
<comment type="caution">
    <text evidence="10">The sequence shown here is derived from an EMBL/GenBank/DDBJ whole genome shotgun (WGS) entry which is preliminary data.</text>
</comment>
<name>A0AAD6CI92_9EURO</name>
<dbReference type="EMBL" id="JAQIZZ010000008">
    <property type="protein sequence ID" value="KAJ5524038.1"/>
    <property type="molecule type" value="Genomic_DNA"/>
</dbReference>
<feature type="region of interest" description="Disordered" evidence="8">
    <location>
        <begin position="187"/>
        <end position="212"/>
    </location>
</feature>
<dbReference type="SUPFAM" id="SSF57701">
    <property type="entry name" value="Zn2/Cys6 DNA-binding domain"/>
    <property type="match status" value="1"/>
</dbReference>
<evidence type="ECO:0000256" key="6">
    <source>
        <dbReference type="ARBA" id="ARBA00023163"/>
    </source>
</evidence>
<feature type="domain" description="Zn(2)-C6 fungal-type" evidence="9">
    <location>
        <begin position="12"/>
        <end position="42"/>
    </location>
</feature>
<dbReference type="SMART" id="SM00906">
    <property type="entry name" value="Fungal_trans"/>
    <property type="match status" value="1"/>
</dbReference>
<dbReference type="GO" id="GO:0006351">
    <property type="term" value="P:DNA-templated transcription"/>
    <property type="evidence" value="ECO:0007669"/>
    <property type="project" value="InterPro"/>
</dbReference>
<dbReference type="Gene3D" id="4.10.240.10">
    <property type="entry name" value="Zn(2)-C6 fungal-type DNA-binding domain"/>
    <property type="match status" value="1"/>
</dbReference>
<sequence length="660" mass="73766">MMLEPAARSENSCKRCHRRKKRCDKTLPQCHACQHAKVACSFLDDEAQVASYPIAYVRQLERRVKDLEQRLASALTPQTSQNEPSAFAWDHDTEAHLSDLGTAFLHSDSVTNHSPPLPCDANPVSNFDPLPVSPGKARVSAPRTDSLAEELRLLSLEAAAERYLGSSSGLSLAKLTQTVLQRLSPDQDGFVFDGESDDNQQSHESEPDTSSNLNPIFFEMHPSLASPLPLNSLLGNTAEDFEDSMALSLLDPSHISYILEFYFAHSHTLYPMIRKCEFEAVLWGIYADPLDPLAQSPLWQFRIWMVLAIGSTTYCSVSLMDETESVQFFNKAMTYFESAMGCGDLAGLEVLMLQVSYSFFNKIGPNTWFLVGVAARMATGMGLHTAEVYQSLAVDAAEQQKRIFFCLYMMDRVVSLALGRPFAIQDDDITVEPFSDVDDQNIKPDGITSTINLEPSTMAVPLHILALRRIASDIGTQVHSPKFSRQQSPEAREETLQSLHKRLLNWRRSMPFPLPDLQSKVPHLCTSWFDLNYYTHVIMLYRPSPLSPSLDLAKMKILAEASGMAIRQAINMHRQRRFAYNWLNLVAIFNSALSLMYTSTAQADDISLVLDHARAVDDLELAVELLEAFSTKFSSAKKIQGMIRTVSAKLKVYTVPAVGY</sequence>
<dbReference type="GO" id="GO:0043565">
    <property type="term" value="F:sequence-specific DNA binding"/>
    <property type="evidence" value="ECO:0007669"/>
    <property type="project" value="TreeGrafter"/>
</dbReference>
<evidence type="ECO:0000256" key="7">
    <source>
        <dbReference type="ARBA" id="ARBA00023242"/>
    </source>
</evidence>
<evidence type="ECO:0000256" key="8">
    <source>
        <dbReference type="SAM" id="MobiDB-lite"/>
    </source>
</evidence>
<evidence type="ECO:0000256" key="3">
    <source>
        <dbReference type="ARBA" id="ARBA00022833"/>
    </source>
</evidence>
<keyword evidence="6" id="KW-0804">Transcription</keyword>
<protein>
    <recommendedName>
        <fullName evidence="9">Zn(2)-C6 fungal-type domain-containing protein</fullName>
    </recommendedName>
</protein>